<name>A0A5B7HMC2_PORTR</name>
<comment type="caution">
    <text evidence="1">The sequence shown here is derived from an EMBL/GenBank/DDBJ whole genome shotgun (WGS) entry which is preliminary data.</text>
</comment>
<gene>
    <name evidence="1" type="ORF">E2C01_063904</name>
</gene>
<organism evidence="1 2">
    <name type="scientific">Portunus trituberculatus</name>
    <name type="common">Swimming crab</name>
    <name type="synonym">Neptunus trituberculatus</name>
    <dbReference type="NCBI Taxonomy" id="210409"/>
    <lineage>
        <taxon>Eukaryota</taxon>
        <taxon>Metazoa</taxon>
        <taxon>Ecdysozoa</taxon>
        <taxon>Arthropoda</taxon>
        <taxon>Crustacea</taxon>
        <taxon>Multicrustacea</taxon>
        <taxon>Malacostraca</taxon>
        <taxon>Eumalacostraca</taxon>
        <taxon>Eucarida</taxon>
        <taxon>Decapoda</taxon>
        <taxon>Pleocyemata</taxon>
        <taxon>Brachyura</taxon>
        <taxon>Eubrachyura</taxon>
        <taxon>Portunoidea</taxon>
        <taxon>Portunidae</taxon>
        <taxon>Portuninae</taxon>
        <taxon>Portunus</taxon>
    </lineage>
</organism>
<reference evidence="1 2" key="1">
    <citation type="submission" date="2019-05" db="EMBL/GenBank/DDBJ databases">
        <title>Another draft genome of Portunus trituberculatus and its Hox gene families provides insights of decapod evolution.</title>
        <authorList>
            <person name="Jeong J.-H."/>
            <person name="Song I."/>
            <person name="Kim S."/>
            <person name="Choi T."/>
            <person name="Kim D."/>
            <person name="Ryu S."/>
            <person name="Kim W."/>
        </authorList>
    </citation>
    <scope>NUCLEOTIDE SEQUENCE [LARGE SCALE GENOMIC DNA]</scope>
    <source>
        <tissue evidence="1">Muscle</tissue>
    </source>
</reference>
<dbReference type="AlphaFoldDB" id="A0A5B7HMC2"/>
<dbReference type="Proteomes" id="UP000324222">
    <property type="component" value="Unassembled WGS sequence"/>
</dbReference>
<protein>
    <submittedName>
        <fullName evidence="1">Uncharacterized protein</fullName>
    </submittedName>
</protein>
<dbReference type="EMBL" id="VSRR010029813">
    <property type="protein sequence ID" value="MPC69674.1"/>
    <property type="molecule type" value="Genomic_DNA"/>
</dbReference>
<evidence type="ECO:0000313" key="2">
    <source>
        <dbReference type="Proteomes" id="UP000324222"/>
    </source>
</evidence>
<keyword evidence="2" id="KW-1185">Reference proteome</keyword>
<evidence type="ECO:0000313" key="1">
    <source>
        <dbReference type="EMBL" id="MPC69674.1"/>
    </source>
</evidence>
<accession>A0A5B7HMC2</accession>
<sequence length="61" mass="6551">MSWPGLRTSDSSRWGAEAHLAGSGGSRVVLEGGWRGCLTFGRGWPFLVTLVTSLCVAMPVW</sequence>
<proteinExistence type="predicted"/>